<proteinExistence type="predicted"/>
<organism evidence="2 3">
    <name type="scientific">Pseudidiomarina aquimaris</name>
    <dbReference type="NCBI Taxonomy" id="641841"/>
    <lineage>
        <taxon>Bacteria</taxon>
        <taxon>Pseudomonadati</taxon>
        <taxon>Pseudomonadota</taxon>
        <taxon>Gammaproteobacteria</taxon>
        <taxon>Alteromonadales</taxon>
        <taxon>Idiomarinaceae</taxon>
        <taxon>Pseudidiomarina</taxon>
    </lineage>
</organism>
<dbReference type="Pfam" id="PF20408">
    <property type="entry name" value="Abhydrolase_11"/>
    <property type="match status" value="1"/>
</dbReference>
<dbReference type="OrthoDB" id="652634at2"/>
<protein>
    <submittedName>
        <fullName evidence="2">Alpha/beta hydrolase</fullName>
    </submittedName>
</protein>
<dbReference type="PANTHER" id="PTHR13136:SF11">
    <property type="entry name" value="TESTIS-EXPRESSED PROTEIN 30"/>
    <property type="match status" value="1"/>
</dbReference>
<sequence length="215" mass="24115">MSDAQRVAVHRDNPDGHVRILFAHGAGAGLQSDFMQYFALGLALHDIDVVRFNFPYWQKFMDTGVRRPPNPMAQLEHCMQTVAAQFDDSKPLFVMGKSMGARVAFRIADQVQAQAAIGLGYPFHPLGKPDKLRVDDLANQCTHNLILQGERDGFGKPAEVATYSLPKNVEVQWLAHGDHSFEPTKRSGLERREVWQTAIDRVCTFIEKVNAKTRA</sequence>
<dbReference type="Gene3D" id="3.40.50.1820">
    <property type="entry name" value="alpha/beta hydrolase"/>
    <property type="match status" value="1"/>
</dbReference>
<dbReference type="RefSeq" id="WP_126832816.1">
    <property type="nucleotide sequence ID" value="NZ_PIPT01000001.1"/>
</dbReference>
<dbReference type="InterPro" id="IPR029058">
    <property type="entry name" value="AB_hydrolase_fold"/>
</dbReference>
<comment type="caution">
    <text evidence="2">The sequence shown here is derived from an EMBL/GenBank/DDBJ whole genome shotgun (WGS) entry which is preliminary data.</text>
</comment>
<dbReference type="SUPFAM" id="SSF53474">
    <property type="entry name" value="alpha/beta-Hydrolases"/>
    <property type="match status" value="1"/>
</dbReference>
<dbReference type="EMBL" id="PIPT01000001">
    <property type="protein sequence ID" value="RUO50983.1"/>
    <property type="molecule type" value="Genomic_DNA"/>
</dbReference>
<keyword evidence="2" id="KW-0378">Hydrolase</keyword>
<evidence type="ECO:0000313" key="2">
    <source>
        <dbReference type="EMBL" id="RUO50983.1"/>
    </source>
</evidence>
<name>A0A432XQN8_9GAMM</name>
<evidence type="ECO:0000259" key="1">
    <source>
        <dbReference type="Pfam" id="PF20408"/>
    </source>
</evidence>
<gene>
    <name evidence="2" type="ORF">CWE21_02490</name>
</gene>
<keyword evidence="3" id="KW-1185">Reference proteome</keyword>
<evidence type="ECO:0000313" key="3">
    <source>
        <dbReference type="Proteomes" id="UP000286678"/>
    </source>
</evidence>
<accession>A0A432XQN8</accession>
<dbReference type="GO" id="GO:0016787">
    <property type="term" value="F:hydrolase activity"/>
    <property type="evidence" value="ECO:0007669"/>
    <property type="project" value="UniProtKB-KW"/>
</dbReference>
<dbReference type="PANTHER" id="PTHR13136">
    <property type="entry name" value="TESTIS DEVELOPMENT PROTEIN PRTD"/>
    <property type="match status" value="1"/>
</dbReference>
<dbReference type="AlphaFoldDB" id="A0A432XQN8"/>
<reference evidence="3" key="1">
    <citation type="journal article" date="2018" name="Front. Microbiol.">
        <title>Genome-Based Analysis Reveals the Taxonomy and Diversity of the Family Idiomarinaceae.</title>
        <authorList>
            <person name="Liu Y."/>
            <person name="Lai Q."/>
            <person name="Shao Z."/>
        </authorList>
    </citation>
    <scope>NUCLEOTIDE SEQUENCE [LARGE SCALE GENOMIC DNA]</scope>
    <source>
        <strain evidence="3">SW15</strain>
    </source>
</reference>
<dbReference type="InterPro" id="IPR046879">
    <property type="entry name" value="KANL3/Tex30_Abhydrolase"/>
</dbReference>
<dbReference type="Proteomes" id="UP000286678">
    <property type="component" value="Unassembled WGS sequence"/>
</dbReference>
<feature type="domain" description="KANL3/Tex30 alpha/beta hydrolase-like" evidence="1">
    <location>
        <begin position="18"/>
        <end position="207"/>
    </location>
</feature>
<dbReference type="InterPro" id="IPR026555">
    <property type="entry name" value="NSL3/Tex30"/>
</dbReference>